<dbReference type="RefSeq" id="WP_060593836.1">
    <property type="nucleotide sequence ID" value="NZ_CP031418.1"/>
</dbReference>
<keyword evidence="3" id="KW-0614">Plasmid</keyword>
<dbReference type="Pfam" id="PF09913">
    <property type="entry name" value="DUF2142"/>
    <property type="match status" value="1"/>
</dbReference>
<keyword evidence="2" id="KW-1133">Transmembrane helix</keyword>
<feature type="compositionally biased region" description="Low complexity" evidence="1">
    <location>
        <begin position="46"/>
        <end position="82"/>
    </location>
</feature>
<dbReference type="InterPro" id="IPR018674">
    <property type="entry name" value="DUF2142_membrane"/>
</dbReference>
<dbReference type="AlphaFoldDB" id="A0A0H5P0B2"/>
<name>A0A0H5P0B2_NOCFR</name>
<feature type="transmembrane region" description="Helical" evidence="2">
    <location>
        <begin position="530"/>
        <end position="548"/>
    </location>
</feature>
<keyword evidence="2" id="KW-0472">Membrane</keyword>
<feature type="region of interest" description="Disordered" evidence="1">
    <location>
        <begin position="1"/>
        <end position="92"/>
    </location>
</feature>
<feature type="transmembrane region" description="Helical" evidence="2">
    <location>
        <begin position="454"/>
        <end position="475"/>
    </location>
</feature>
<gene>
    <name evidence="3" type="ORF">ERS450000_04027</name>
</gene>
<protein>
    <submittedName>
        <fullName evidence="3">Predicted membrane protein</fullName>
    </submittedName>
</protein>
<evidence type="ECO:0000313" key="4">
    <source>
        <dbReference type="Proteomes" id="UP000057820"/>
    </source>
</evidence>
<feature type="transmembrane region" description="Helical" evidence="2">
    <location>
        <begin position="250"/>
        <end position="271"/>
    </location>
</feature>
<feature type="transmembrane region" description="Helical" evidence="2">
    <location>
        <begin position="278"/>
        <end position="295"/>
    </location>
</feature>
<feature type="transmembrane region" description="Helical" evidence="2">
    <location>
        <begin position="106"/>
        <end position="127"/>
    </location>
</feature>
<feature type="transmembrane region" description="Helical" evidence="2">
    <location>
        <begin position="376"/>
        <end position="397"/>
    </location>
</feature>
<feature type="transmembrane region" description="Helical" evidence="2">
    <location>
        <begin position="331"/>
        <end position="356"/>
    </location>
</feature>
<sequence length="587" mass="62601">MTTSADRNTATDSGDSESDTTSDTTSGTTSGTPSTVTGRDRSESGADAATTTDPTTTDPTTVDSATADTTSTHAARTTVETTGAATEPAGRTAPIRAFARRAHRRFGGATLAFALLATLFGAVFAVITPPFWGHDEITQFGRAYQVAHGGFLPTEIEDDRGVAYGGVIPPGIDDLMGYAFHDYQENPEEPGAMVADPGAYERLRSADIGTELRPIWFTNTAAYSPVAYVPAAVGIRVAEAVGLDVGGVVLLTRLAGLLGYLVVAGFALYALRAHRIQWLAFTVAVLPIAIFQAGTVTADTMTNALALLVSALLVKGLFLGRDLTRAETVALLAATLLLPLSKPTYVLLAMLVVLIPVRRFAFFGGVAATGFDWRRLIPWVFAGTGAVAFAIWMKIAAPTGDGMSLMRPRHQWYTVKPDEQLGEILGDPFRFLGVFRDSIVYRDQRWFTQFFGELGFAYIDVPALAVLGCLLALAVSLGIGDRMDGAAATTRRTLLVALTVAASVAMIYVTLYMSFTPVGFYIIDGVQGRYFVPLALTGCAVLLRWMPWRLTDARGRTPTWGPGLTVVAATTVALVATVVKYHSIVWG</sequence>
<evidence type="ECO:0000256" key="2">
    <source>
        <dbReference type="SAM" id="Phobius"/>
    </source>
</evidence>
<keyword evidence="2" id="KW-0812">Transmembrane</keyword>
<dbReference type="EMBL" id="LN868939">
    <property type="protein sequence ID" value="CRY80754.1"/>
    <property type="molecule type" value="Genomic_DNA"/>
</dbReference>
<dbReference type="Proteomes" id="UP000057820">
    <property type="component" value="Plasmid 2"/>
</dbReference>
<evidence type="ECO:0000256" key="1">
    <source>
        <dbReference type="SAM" id="MobiDB-lite"/>
    </source>
</evidence>
<feature type="transmembrane region" description="Helical" evidence="2">
    <location>
        <begin position="560"/>
        <end position="579"/>
    </location>
</feature>
<dbReference type="KEGG" id="nfr:ERS450000_04027"/>
<feature type="compositionally biased region" description="Low complexity" evidence="1">
    <location>
        <begin position="21"/>
        <end position="37"/>
    </location>
</feature>
<reference evidence="4" key="1">
    <citation type="submission" date="2015-03" db="EMBL/GenBank/DDBJ databases">
        <authorList>
            <consortium name="Pathogen Informatics"/>
        </authorList>
    </citation>
    <scope>NUCLEOTIDE SEQUENCE [LARGE SCALE GENOMIC DNA]</scope>
    <source>
        <strain evidence="4">NCTC11134</strain>
        <plasmid evidence="4">2</plasmid>
    </source>
</reference>
<organism evidence="3 4">
    <name type="scientific">Nocardia farcinica</name>
    <dbReference type="NCBI Taxonomy" id="37329"/>
    <lineage>
        <taxon>Bacteria</taxon>
        <taxon>Bacillati</taxon>
        <taxon>Actinomycetota</taxon>
        <taxon>Actinomycetes</taxon>
        <taxon>Mycobacteriales</taxon>
        <taxon>Nocardiaceae</taxon>
        <taxon>Nocardia</taxon>
    </lineage>
</organism>
<geneLocation type="plasmid" evidence="3">
    <name>2</name>
</geneLocation>
<evidence type="ECO:0000313" key="3">
    <source>
        <dbReference type="EMBL" id="CRY80754.1"/>
    </source>
</evidence>
<accession>A0A0H5P0B2</accession>
<proteinExistence type="predicted"/>
<feature type="transmembrane region" description="Helical" evidence="2">
    <location>
        <begin position="495"/>
        <end position="523"/>
    </location>
</feature>